<dbReference type="AlphaFoldDB" id="A0A225VUN3"/>
<evidence type="ECO:0000313" key="2">
    <source>
        <dbReference type="Proteomes" id="UP000198211"/>
    </source>
</evidence>
<comment type="caution">
    <text evidence="1">The sequence shown here is derived from an EMBL/GenBank/DDBJ whole genome shotgun (WGS) entry which is preliminary data.</text>
</comment>
<dbReference type="Proteomes" id="UP000198211">
    <property type="component" value="Unassembled WGS sequence"/>
</dbReference>
<organism evidence="1 2">
    <name type="scientific">Phytophthora megakarya</name>
    <dbReference type="NCBI Taxonomy" id="4795"/>
    <lineage>
        <taxon>Eukaryota</taxon>
        <taxon>Sar</taxon>
        <taxon>Stramenopiles</taxon>
        <taxon>Oomycota</taxon>
        <taxon>Peronosporomycetes</taxon>
        <taxon>Peronosporales</taxon>
        <taxon>Peronosporaceae</taxon>
        <taxon>Phytophthora</taxon>
    </lineage>
</organism>
<protein>
    <submittedName>
        <fullName evidence="1">Uncharacterized protein</fullName>
    </submittedName>
</protein>
<name>A0A225VUN3_9STRA</name>
<dbReference type="EMBL" id="NBNE01003216">
    <property type="protein sequence ID" value="OWZ08260.1"/>
    <property type="molecule type" value="Genomic_DNA"/>
</dbReference>
<gene>
    <name evidence="1" type="ORF">PHMEG_00019230</name>
</gene>
<proteinExistence type="predicted"/>
<reference evidence="2" key="1">
    <citation type="submission" date="2017-03" db="EMBL/GenBank/DDBJ databases">
        <title>Phytopthora megakarya and P. palmivora, two closely related causual agents of cacao black pod achieved similar genome size and gene model numbers by different mechanisms.</title>
        <authorList>
            <person name="Ali S."/>
            <person name="Shao J."/>
            <person name="Larry D.J."/>
            <person name="Kronmiller B."/>
            <person name="Shen D."/>
            <person name="Strem M.D."/>
            <person name="Melnick R.L."/>
            <person name="Guiltinan M.J."/>
            <person name="Tyler B.M."/>
            <person name="Meinhardt L.W."/>
            <person name="Bailey B.A."/>
        </authorList>
    </citation>
    <scope>NUCLEOTIDE SEQUENCE [LARGE SCALE GENOMIC DNA]</scope>
    <source>
        <strain evidence="2">zdho120</strain>
    </source>
</reference>
<sequence length="85" mass="9423">MSINHEKLSGIVKLQRTEVLSPAERVACADFRLSRVSTSQPTPPSELSIVQQAFKRRKVVKRQESTRVALELGGIPLSFSCQDGK</sequence>
<evidence type="ECO:0000313" key="1">
    <source>
        <dbReference type="EMBL" id="OWZ08260.1"/>
    </source>
</evidence>
<accession>A0A225VUN3</accession>
<keyword evidence="2" id="KW-1185">Reference proteome</keyword>